<proteinExistence type="predicted"/>
<dbReference type="InterPro" id="IPR021858">
    <property type="entry name" value="Fun_TF"/>
</dbReference>
<gene>
    <name evidence="7" type="ORF">PV04_03554</name>
</gene>
<evidence type="ECO:0000256" key="3">
    <source>
        <dbReference type="ARBA" id="ARBA00023163"/>
    </source>
</evidence>
<evidence type="ECO:0000313" key="7">
    <source>
        <dbReference type="EMBL" id="KIW71378.1"/>
    </source>
</evidence>
<keyword evidence="1" id="KW-0805">Transcription regulation</keyword>
<evidence type="ECO:0000313" key="8">
    <source>
        <dbReference type="Proteomes" id="UP000054266"/>
    </source>
</evidence>
<evidence type="ECO:0000256" key="1">
    <source>
        <dbReference type="ARBA" id="ARBA00023015"/>
    </source>
</evidence>
<dbReference type="CDD" id="cd00067">
    <property type="entry name" value="GAL4"/>
    <property type="match status" value="1"/>
</dbReference>
<dbReference type="Gene3D" id="4.10.240.10">
    <property type="entry name" value="Zn(2)-C6 fungal-type DNA-binding domain"/>
    <property type="match status" value="1"/>
</dbReference>
<dbReference type="GO" id="GO:0008270">
    <property type="term" value="F:zinc ion binding"/>
    <property type="evidence" value="ECO:0007669"/>
    <property type="project" value="InterPro"/>
</dbReference>
<dbReference type="EMBL" id="KN846957">
    <property type="protein sequence ID" value="KIW71378.1"/>
    <property type="molecule type" value="Genomic_DNA"/>
</dbReference>
<dbReference type="PANTHER" id="PTHR47784:SF4">
    <property type="entry name" value="ZN(II)2CYS6 TRANSCRIPTION FACTOR (EUROFUNG)"/>
    <property type="match status" value="1"/>
</dbReference>
<dbReference type="AlphaFoldDB" id="A0A0D2FSH6"/>
<evidence type="ECO:0000259" key="6">
    <source>
        <dbReference type="PROSITE" id="PS50048"/>
    </source>
</evidence>
<keyword evidence="3" id="KW-0804">Transcription</keyword>
<evidence type="ECO:0000256" key="4">
    <source>
        <dbReference type="ARBA" id="ARBA00023242"/>
    </source>
</evidence>
<dbReference type="Pfam" id="PF11951">
    <property type="entry name" value="Fungal_trans_2"/>
    <property type="match status" value="1"/>
</dbReference>
<sequence>MPRRPHKKSRSGCLHCKRRHIKCDERRPRCVHCQTAGLDCTFASHASTPASPVVETESAAAGTAATSTPDPRRQGHGQFSVAPTFSPSEPSDPGLNMQHLEFLHQFVTSTYRTFNDDHEIQNVWKTSIVRMALSHPYLMYELLAISALHLAYCRPESSPWYYPRSTELQTQALNSFNSIQQEVDASNCAPVLMFASLLAVHVLADPSRTVGPDSNHYLDHVIHCIMLMRNVQKLVIQDWYEYLKDSELKPIFGITQPEKPYRIPQPCLNLAQLPEGSDLGEHAKEAYNSAIERLHWLYAVSNVPNETYTTVRWLLAWPIQLTGAYQDQLNQRRPEALVILAYFGVMLHLYKGCWVVGDSGKFLIRAISAHLGPHWRKWMEWPLSYLVDGSDTEKSRASLQVRSNPTG</sequence>
<evidence type="ECO:0000256" key="2">
    <source>
        <dbReference type="ARBA" id="ARBA00023125"/>
    </source>
</evidence>
<dbReference type="Proteomes" id="UP000054266">
    <property type="component" value="Unassembled WGS sequence"/>
</dbReference>
<dbReference type="PANTHER" id="PTHR47784">
    <property type="entry name" value="STEROL UPTAKE CONTROL PROTEIN 2"/>
    <property type="match status" value="1"/>
</dbReference>
<keyword evidence="8" id="KW-1185">Reference proteome</keyword>
<feature type="compositionally biased region" description="Low complexity" evidence="5">
    <location>
        <begin position="55"/>
        <end position="68"/>
    </location>
</feature>
<evidence type="ECO:0000256" key="5">
    <source>
        <dbReference type="SAM" id="MobiDB-lite"/>
    </source>
</evidence>
<feature type="domain" description="Zn(2)-C6 fungal-type" evidence="6">
    <location>
        <begin position="12"/>
        <end position="42"/>
    </location>
</feature>
<dbReference type="SMART" id="SM00066">
    <property type="entry name" value="GAL4"/>
    <property type="match status" value="1"/>
</dbReference>
<dbReference type="HOGENOM" id="CLU_024934_2_0_1"/>
<dbReference type="InterPro" id="IPR036864">
    <property type="entry name" value="Zn2-C6_fun-type_DNA-bd_sf"/>
</dbReference>
<dbReference type="SUPFAM" id="SSF57701">
    <property type="entry name" value="Zn2/Cys6 DNA-binding domain"/>
    <property type="match status" value="1"/>
</dbReference>
<dbReference type="PROSITE" id="PS50048">
    <property type="entry name" value="ZN2_CY6_FUNGAL_2"/>
    <property type="match status" value="1"/>
</dbReference>
<dbReference type="PROSITE" id="PS00463">
    <property type="entry name" value="ZN2_CY6_FUNGAL_1"/>
    <property type="match status" value="1"/>
</dbReference>
<accession>A0A0D2FSH6</accession>
<reference evidence="7 8" key="1">
    <citation type="submission" date="2015-01" db="EMBL/GenBank/DDBJ databases">
        <title>The Genome Sequence of Capronia semiimmersa CBS27337.</title>
        <authorList>
            <consortium name="The Broad Institute Genomics Platform"/>
            <person name="Cuomo C."/>
            <person name="de Hoog S."/>
            <person name="Gorbushina A."/>
            <person name="Stielow B."/>
            <person name="Teixiera M."/>
            <person name="Abouelleil A."/>
            <person name="Chapman S.B."/>
            <person name="Priest M."/>
            <person name="Young S.K."/>
            <person name="Wortman J."/>
            <person name="Nusbaum C."/>
            <person name="Birren B."/>
        </authorList>
    </citation>
    <scope>NUCLEOTIDE SEQUENCE [LARGE SCALE GENOMIC DNA]</scope>
    <source>
        <strain evidence="7 8">CBS 27337</strain>
    </source>
</reference>
<name>A0A0D2FSH6_9EURO</name>
<dbReference type="GO" id="GO:0001228">
    <property type="term" value="F:DNA-binding transcription activator activity, RNA polymerase II-specific"/>
    <property type="evidence" value="ECO:0007669"/>
    <property type="project" value="TreeGrafter"/>
</dbReference>
<dbReference type="InterPro" id="IPR001138">
    <property type="entry name" value="Zn2Cys6_DnaBD"/>
</dbReference>
<dbReference type="STRING" id="5601.A0A0D2FSH6"/>
<keyword evidence="2" id="KW-0238">DNA-binding</keyword>
<dbReference type="Pfam" id="PF00172">
    <property type="entry name" value="Zn_clus"/>
    <property type="match status" value="1"/>
</dbReference>
<protein>
    <recommendedName>
        <fullName evidence="6">Zn(2)-C6 fungal-type domain-containing protein</fullName>
    </recommendedName>
</protein>
<feature type="region of interest" description="Disordered" evidence="5">
    <location>
        <begin position="51"/>
        <end position="93"/>
    </location>
</feature>
<keyword evidence="4" id="KW-0539">Nucleus</keyword>
<dbReference type="InterPro" id="IPR053157">
    <property type="entry name" value="Sterol_Uptake_Regulator"/>
</dbReference>
<dbReference type="GO" id="GO:0003677">
    <property type="term" value="F:DNA binding"/>
    <property type="evidence" value="ECO:0007669"/>
    <property type="project" value="UniProtKB-KW"/>
</dbReference>
<organism evidence="7 8">
    <name type="scientific">Phialophora macrospora</name>
    <dbReference type="NCBI Taxonomy" id="1851006"/>
    <lineage>
        <taxon>Eukaryota</taxon>
        <taxon>Fungi</taxon>
        <taxon>Dikarya</taxon>
        <taxon>Ascomycota</taxon>
        <taxon>Pezizomycotina</taxon>
        <taxon>Eurotiomycetes</taxon>
        <taxon>Chaetothyriomycetidae</taxon>
        <taxon>Chaetothyriales</taxon>
        <taxon>Herpotrichiellaceae</taxon>
        <taxon>Phialophora</taxon>
    </lineage>
</organism>